<gene>
    <name evidence="2" type="ORF">CAL12_21560</name>
</gene>
<dbReference type="Proteomes" id="UP000194151">
    <property type="component" value="Chromosome"/>
</dbReference>
<dbReference type="AlphaFoldDB" id="A0A1W6YQE7"/>
<dbReference type="Pfam" id="PF03401">
    <property type="entry name" value="TctC"/>
    <property type="match status" value="1"/>
</dbReference>
<proteinExistence type="inferred from homology"/>
<dbReference type="Gene3D" id="3.40.190.150">
    <property type="entry name" value="Bordetella uptake gene, domain 1"/>
    <property type="match status" value="1"/>
</dbReference>
<keyword evidence="3" id="KW-1185">Reference proteome</keyword>
<dbReference type="STRING" id="1416806.CAL12_21560"/>
<reference evidence="2 3" key="1">
    <citation type="submission" date="2017-05" db="EMBL/GenBank/DDBJ databases">
        <title>Complete and WGS of Bordetella genogroups.</title>
        <authorList>
            <person name="Spilker T."/>
            <person name="LiPuma J."/>
        </authorList>
    </citation>
    <scope>NUCLEOTIDE SEQUENCE [LARGE SCALE GENOMIC DNA]</scope>
    <source>
        <strain evidence="2 3">AU19157</strain>
    </source>
</reference>
<evidence type="ECO:0000313" key="2">
    <source>
        <dbReference type="EMBL" id="ARP83149.1"/>
    </source>
</evidence>
<dbReference type="PIRSF" id="PIRSF017082">
    <property type="entry name" value="YflP"/>
    <property type="match status" value="1"/>
</dbReference>
<accession>A0A1W6YQE7</accession>
<name>A0A1W6YQE7_9BORD</name>
<dbReference type="KEGG" id="bgv:CAL12_21560"/>
<dbReference type="RefSeq" id="WP_198298290.1">
    <property type="nucleotide sequence ID" value="NZ_CP021108.1"/>
</dbReference>
<dbReference type="PANTHER" id="PTHR42928">
    <property type="entry name" value="TRICARBOXYLATE-BINDING PROTEIN"/>
    <property type="match status" value="1"/>
</dbReference>
<dbReference type="InterPro" id="IPR005064">
    <property type="entry name" value="BUG"/>
</dbReference>
<protein>
    <submittedName>
        <fullName evidence="2">ABC transporter substrate-binding protein</fullName>
    </submittedName>
</protein>
<organism evidence="2 3">
    <name type="scientific">Bordetella genomosp. 8</name>
    <dbReference type="NCBI Taxonomy" id="1416806"/>
    <lineage>
        <taxon>Bacteria</taxon>
        <taxon>Pseudomonadati</taxon>
        <taxon>Pseudomonadota</taxon>
        <taxon>Betaproteobacteria</taxon>
        <taxon>Burkholderiales</taxon>
        <taxon>Alcaligenaceae</taxon>
        <taxon>Bordetella</taxon>
    </lineage>
</organism>
<dbReference type="InterPro" id="IPR042100">
    <property type="entry name" value="Bug_dom1"/>
</dbReference>
<sequence>MLHTALFGGRHGARLLVLAAIMFTALGLRPAAAEDWNPTRPIRLLVPYGPGGSSDVIARAVAIEMSRDLGQQVVVENKGGGQGSIATMEAARARPDGYTLILGHVGTLAVNPAMMRNLPYDPVKDFSPIILLAKLPMVFALNARVPANDLQSFVALAKAKPGTLNYGSAGNGSAGHLAFEMLKTATGIDVVHVPYKGTGAQLQDLLAGNIDAASAGLPGLLPQAQSGRVKLIAVGSARRLDAIPDVPTVAESGYPGFESSQWFGLLAPAGTPAPVIARLNKAGHAALAAESVRQRLEQDSSEISGAGPEAFAAFIVSEEKRWGEVVRKANVHAE</sequence>
<evidence type="ECO:0000313" key="3">
    <source>
        <dbReference type="Proteomes" id="UP000194151"/>
    </source>
</evidence>
<evidence type="ECO:0000256" key="1">
    <source>
        <dbReference type="ARBA" id="ARBA00006987"/>
    </source>
</evidence>
<comment type="similarity">
    <text evidence="1">Belongs to the UPF0065 (bug) family.</text>
</comment>
<dbReference type="CDD" id="cd07012">
    <property type="entry name" value="PBP2_Bug_TTT"/>
    <property type="match status" value="1"/>
</dbReference>
<dbReference type="PANTHER" id="PTHR42928:SF5">
    <property type="entry name" value="BLR1237 PROTEIN"/>
    <property type="match status" value="1"/>
</dbReference>
<dbReference type="EMBL" id="CP021108">
    <property type="protein sequence ID" value="ARP83149.1"/>
    <property type="molecule type" value="Genomic_DNA"/>
</dbReference>
<dbReference type="SUPFAM" id="SSF53850">
    <property type="entry name" value="Periplasmic binding protein-like II"/>
    <property type="match status" value="1"/>
</dbReference>
<dbReference type="Gene3D" id="3.40.190.10">
    <property type="entry name" value="Periplasmic binding protein-like II"/>
    <property type="match status" value="1"/>
</dbReference>